<comment type="caution">
    <text evidence="8">The sequence shown here is derived from an EMBL/GenBank/DDBJ whole genome shotgun (WGS) entry which is preliminary data.</text>
</comment>
<keyword evidence="6" id="KW-1133">Transmembrane helix</keyword>
<evidence type="ECO:0000313" key="8">
    <source>
        <dbReference type="EMBL" id="TNV87242.1"/>
    </source>
</evidence>
<evidence type="ECO:0000259" key="7">
    <source>
        <dbReference type="PROSITE" id="PS50089"/>
    </source>
</evidence>
<evidence type="ECO:0000256" key="3">
    <source>
        <dbReference type="ARBA" id="ARBA00022833"/>
    </source>
</evidence>
<feature type="compositionally biased region" description="Basic and acidic residues" evidence="5">
    <location>
        <begin position="778"/>
        <end position="792"/>
    </location>
</feature>
<keyword evidence="6" id="KW-0472">Membrane</keyword>
<keyword evidence="2 4" id="KW-0863">Zinc-finger</keyword>
<feature type="region of interest" description="Disordered" evidence="5">
    <location>
        <begin position="1"/>
        <end position="56"/>
    </location>
</feature>
<feature type="transmembrane region" description="Helical" evidence="6">
    <location>
        <begin position="293"/>
        <end position="314"/>
    </location>
</feature>
<dbReference type="Gene3D" id="3.30.40.10">
    <property type="entry name" value="Zinc/RING finger domain, C3HC4 (zinc finger)"/>
    <property type="match status" value="1"/>
</dbReference>
<organism evidence="8 9">
    <name type="scientific">Halteria grandinella</name>
    <dbReference type="NCBI Taxonomy" id="5974"/>
    <lineage>
        <taxon>Eukaryota</taxon>
        <taxon>Sar</taxon>
        <taxon>Alveolata</taxon>
        <taxon>Ciliophora</taxon>
        <taxon>Intramacronucleata</taxon>
        <taxon>Spirotrichea</taxon>
        <taxon>Stichotrichia</taxon>
        <taxon>Sporadotrichida</taxon>
        <taxon>Halteriidae</taxon>
        <taxon>Halteria</taxon>
    </lineage>
</organism>
<feature type="transmembrane region" description="Helical" evidence="6">
    <location>
        <begin position="515"/>
        <end position="543"/>
    </location>
</feature>
<feature type="region of interest" description="Disordered" evidence="5">
    <location>
        <begin position="1020"/>
        <end position="1044"/>
    </location>
</feature>
<dbReference type="EMBL" id="RRYP01000551">
    <property type="protein sequence ID" value="TNV87242.1"/>
    <property type="molecule type" value="Genomic_DNA"/>
</dbReference>
<dbReference type="PROSITE" id="PS50089">
    <property type="entry name" value="ZF_RING_2"/>
    <property type="match status" value="1"/>
</dbReference>
<evidence type="ECO:0000256" key="6">
    <source>
        <dbReference type="SAM" id="Phobius"/>
    </source>
</evidence>
<dbReference type="InterPro" id="IPR001841">
    <property type="entry name" value="Znf_RING"/>
</dbReference>
<sequence>MSESDPWGIYQGHNQQGPYHPPLGNYNDNGYHRQYPHAIPYNNPTSRTYENSGRNQGTIRQLNYQGTYQTQRRPYAPNNNNISVGSPPVVHGGSGGSDPYYDQNYGRIQGQYPSYQSLNAPQSAGINPPSALNQDLSDFERNSGRSRGYLQSSRMDMLYPPHAAQIAPGSINDESSNINNSSGAMGWFNRARRSRDITVPIRSGGSRHSGGPYWVPNNPNYSNQDIQRSRDVSEEDSQLANAIVFQKRLMEKYNFQLIAQSKQTVLSYLFTIFCVSLFLMLHMFRKKGDHDYLIVEFVFIPLGIDCLQTIALANIHLRLPLYRHLPNRSRDCKITIIDQMMILLFFILNSLACRLQDIDSPMPYTAACAPLIVLLGQRFIWYQSFIKAFKNPQHIIKYLIQLLLVNLAFNFSLKADQLINFDVIAILWPCYGLIALSFIFFAASFLLFISSACNQFTGQEEETECNNETGEEGSLFTCTTSTGLLLNSGYFLGFSIVAFMALLKEVKEEQVFEQGYIGLTICGGVCAIFIVCQLKLITGWYFYKLLRPQIATELIIALKTYRSQEMDFSELDLQSVSSEQHSRNINNHTEDNQSNPINNSQIQLRRAEIEAINKQAIFKRDLLEINKIELLEDAEPDEKGRILGQVPLFLVKVSKSYFQGVEHYTKQFMNRVNQYQVQPKKDGIAQPGNLMNLCEMKGSKFQYMGARAKKKLAAKNKKGAKVKIVPINSGKKQNKKAKIRSQDGIMSLIQKINESQEVLKLKDIELGVGNCGDTDIDKLSIPEENNSDRGLKILDPMTQPVQPAPQASVPPSSDNLQTNKKEEDLHGMIFDPPHKDNYFSQSMSAKQHKNMHFSSMKKPANPSALKKSTISLNFDNENNEKSGQSSELLRMCLTSQLQSVQISNSVESSSDQTLTHTNTEGTHTERSRRGGRRKKLKTHESMYPDKNAVQEERQKKRRKSFDITLLKEFKDKHTKTPPKKQIKQNIAKLLVEINHEMGMNATEEDSEDNESLDTIKRLQNAIKQPIAPPTKGGPRGSRGTKMTEEAETGGIRNLCMLCLERKSDAVIMDCGHSKICFFCAFKMYRTQHLCHLCRQEITKVIKIKRSHGLSYQKVIGILQMFEGKFYYSDVNQDLVKELKLYQKLNNPQLYEEKQAAFAQGNNGGVAVLGDDDVPLDLDKSNLNADPLQAPAVADTSAVLPLAMIIEENDVDGDLATDIIDECLSGNQIVELQNGNYALVARSGKRIFNQDVRELRKKGTRDIYQRRRFQEEIVDLEGGAGNGIAKESKIRANSL</sequence>
<feature type="domain" description="RING-type" evidence="7">
    <location>
        <begin position="1055"/>
        <end position="1094"/>
    </location>
</feature>
<accession>A0A8J8T995</accession>
<dbReference type="GO" id="GO:0016567">
    <property type="term" value="P:protein ubiquitination"/>
    <property type="evidence" value="ECO:0007669"/>
    <property type="project" value="TreeGrafter"/>
</dbReference>
<keyword evidence="6" id="KW-0812">Transmembrane</keyword>
<evidence type="ECO:0000256" key="2">
    <source>
        <dbReference type="ARBA" id="ARBA00022771"/>
    </source>
</evidence>
<feature type="compositionally biased region" description="Polar residues" evidence="5">
    <location>
        <begin position="71"/>
        <end position="82"/>
    </location>
</feature>
<dbReference type="Proteomes" id="UP000785679">
    <property type="component" value="Unassembled WGS sequence"/>
</dbReference>
<evidence type="ECO:0000256" key="4">
    <source>
        <dbReference type="PROSITE-ProRule" id="PRU00175"/>
    </source>
</evidence>
<evidence type="ECO:0000256" key="5">
    <source>
        <dbReference type="SAM" id="MobiDB-lite"/>
    </source>
</evidence>
<protein>
    <recommendedName>
        <fullName evidence="7">RING-type domain-containing protein</fullName>
    </recommendedName>
</protein>
<feature type="transmembrane region" description="Helical" evidence="6">
    <location>
        <begin position="484"/>
        <end position="503"/>
    </location>
</feature>
<feature type="region of interest" description="Disordered" evidence="5">
    <location>
        <begin position="71"/>
        <end position="107"/>
    </location>
</feature>
<feature type="region of interest" description="Disordered" evidence="5">
    <location>
        <begin position="903"/>
        <end position="959"/>
    </location>
</feature>
<dbReference type="PANTHER" id="PTHR46858">
    <property type="entry name" value="OS05G0521000 PROTEIN"/>
    <property type="match status" value="1"/>
</dbReference>
<feature type="transmembrane region" description="Helical" evidence="6">
    <location>
        <begin position="364"/>
        <end position="383"/>
    </location>
</feature>
<dbReference type="SUPFAM" id="SSF57850">
    <property type="entry name" value="RING/U-box"/>
    <property type="match status" value="1"/>
</dbReference>
<keyword evidence="9" id="KW-1185">Reference proteome</keyword>
<feature type="region of interest" description="Disordered" evidence="5">
    <location>
        <begin position="778"/>
        <end position="818"/>
    </location>
</feature>
<dbReference type="GO" id="GO:0061630">
    <property type="term" value="F:ubiquitin protein ligase activity"/>
    <property type="evidence" value="ECO:0007669"/>
    <property type="project" value="TreeGrafter"/>
</dbReference>
<feature type="transmembrane region" description="Helical" evidence="6">
    <location>
        <begin position="395"/>
        <end position="413"/>
    </location>
</feature>
<dbReference type="GO" id="GO:0008270">
    <property type="term" value="F:zinc ion binding"/>
    <property type="evidence" value="ECO:0007669"/>
    <property type="project" value="UniProtKB-KW"/>
</dbReference>
<evidence type="ECO:0000256" key="1">
    <source>
        <dbReference type="ARBA" id="ARBA00022723"/>
    </source>
</evidence>
<reference evidence="8" key="1">
    <citation type="submission" date="2019-06" db="EMBL/GenBank/DDBJ databases">
        <authorList>
            <person name="Zheng W."/>
        </authorList>
    </citation>
    <scope>NUCLEOTIDE SEQUENCE</scope>
    <source>
        <strain evidence="8">QDHG01</strain>
    </source>
</reference>
<feature type="transmembrane region" description="Helical" evidence="6">
    <location>
        <begin position="334"/>
        <end position="352"/>
    </location>
</feature>
<feature type="compositionally biased region" description="Basic and acidic residues" evidence="5">
    <location>
        <begin position="938"/>
        <end position="954"/>
    </location>
</feature>
<feature type="compositionally biased region" description="Low complexity" evidence="5">
    <location>
        <begin position="903"/>
        <end position="921"/>
    </location>
</feature>
<feature type="transmembrane region" description="Helical" evidence="6">
    <location>
        <begin position="265"/>
        <end position="281"/>
    </location>
</feature>
<proteinExistence type="predicted"/>
<feature type="transmembrane region" description="Helical" evidence="6">
    <location>
        <begin position="425"/>
        <end position="449"/>
    </location>
</feature>
<name>A0A8J8T995_HALGN</name>
<keyword evidence="1" id="KW-0479">Metal-binding</keyword>
<keyword evidence="3" id="KW-0862">Zinc</keyword>
<feature type="compositionally biased region" description="Low complexity" evidence="5">
    <location>
        <begin position="799"/>
        <end position="813"/>
    </location>
</feature>
<evidence type="ECO:0000313" key="9">
    <source>
        <dbReference type="Proteomes" id="UP000785679"/>
    </source>
</evidence>
<dbReference type="Pfam" id="PF13920">
    <property type="entry name" value="zf-C3HC4_3"/>
    <property type="match status" value="1"/>
</dbReference>
<dbReference type="InterPro" id="IPR013083">
    <property type="entry name" value="Znf_RING/FYVE/PHD"/>
</dbReference>
<dbReference type="SMART" id="SM00184">
    <property type="entry name" value="RING"/>
    <property type="match status" value="1"/>
</dbReference>
<dbReference type="PANTHER" id="PTHR46858:SF5">
    <property type="entry name" value="E3 UBIQUITIN-PROTEIN LIGASE APD1-RELATED"/>
    <property type="match status" value="1"/>
</dbReference>
<feature type="compositionally biased region" description="Polar residues" evidence="5">
    <location>
        <begin position="42"/>
        <end position="56"/>
    </location>
</feature>
<gene>
    <name evidence="8" type="ORF">FGO68_gene8498</name>
</gene>
<dbReference type="OrthoDB" id="3045089at2759"/>